<protein>
    <recommendedName>
        <fullName evidence="2">Non-structural maintenance of chromosome element 4 C-terminal domain-containing protein</fullName>
    </recommendedName>
</protein>
<comment type="caution">
    <text evidence="1">The sequence shown here is derived from an EMBL/GenBank/DDBJ whole genome shotgun (WGS) entry which is preliminary data.</text>
</comment>
<organism evidence="1">
    <name type="scientific">Candidatus Methanomethylicus mesodigestus</name>
    <dbReference type="NCBI Taxonomy" id="1867258"/>
    <lineage>
        <taxon>Archaea</taxon>
        <taxon>Thermoproteota</taxon>
        <taxon>Methanosuratincolia</taxon>
        <taxon>Candidatus Methanomethylicales</taxon>
        <taxon>Candidatus Methanomethylicaceae</taxon>
        <taxon>Candidatus Methanomethylicus</taxon>
    </lineage>
</organism>
<evidence type="ECO:0008006" key="2">
    <source>
        <dbReference type="Google" id="ProtNLM"/>
    </source>
</evidence>
<name>A0A7C3ETS0_9CREN</name>
<accession>A0A7C3ETS0</accession>
<reference evidence="1" key="1">
    <citation type="journal article" date="2020" name="mSystems">
        <title>Genome- and Community-Level Interaction Insights into Carbon Utilization and Element Cycling Functions of Hydrothermarchaeota in Hydrothermal Sediment.</title>
        <authorList>
            <person name="Zhou Z."/>
            <person name="Liu Y."/>
            <person name="Xu W."/>
            <person name="Pan J."/>
            <person name="Luo Z.H."/>
            <person name="Li M."/>
        </authorList>
    </citation>
    <scope>NUCLEOTIDE SEQUENCE [LARGE SCALE GENOMIC DNA]</scope>
    <source>
        <strain evidence="1">SpSt-468</strain>
    </source>
</reference>
<gene>
    <name evidence="1" type="ORF">ENS19_07500</name>
</gene>
<dbReference type="EMBL" id="DSTX01000013">
    <property type="protein sequence ID" value="HFK21100.1"/>
    <property type="molecule type" value="Genomic_DNA"/>
</dbReference>
<sequence>MGNRRWQKLPQSHKEGYYEELARIINLCQSISSKSDDPFLVDVPQKLKVLKELLPKWKIIDELLMDAEALKELSIMVKLQSDWVRRRATGLFIDPFLIEVKIKIMPKESLASALLSSWNPLIACEQLTAKRLADAMEYWNVLLPLSQRLKELEVAKENGEKTLSVSDLIRLRFLSERAFQEEMEKVLNELKQMTEKGPIDYWKFVTRETYEDTVIRAYILSFLISNGRANLVINPIEETTEVEALPFQEQKKSGGKSVPIVISYSKWRAMSGATVE</sequence>
<evidence type="ECO:0000313" key="1">
    <source>
        <dbReference type="EMBL" id="HFK21100.1"/>
    </source>
</evidence>
<dbReference type="AlphaFoldDB" id="A0A7C3ETS0"/>
<proteinExistence type="predicted"/>